<dbReference type="GO" id="GO:0004482">
    <property type="term" value="F:mRNA 5'-cap (guanine-N7-)-methyltransferase activity"/>
    <property type="evidence" value="ECO:0007669"/>
    <property type="project" value="InterPro"/>
</dbReference>
<evidence type="ECO:0000256" key="15">
    <source>
        <dbReference type="ARBA" id="ARBA00023268"/>
    </source>
</evidence>
<comment type="catalytic activity">
    <reaction evidence="17">
        <text>a 5'-end (5'-triphosphoguanosine)-(2'-O-methyladenylyl)-adenylyl-cytidylyl-adenosine in mRNA + S-adenosyl-L-methionine = a 5'-end (N(7)-methyl 5'-triphosphoguanosine)-(2'-O-methyladenylyl)-adenylyl-cytidylyl-adenosine in mRNA + S-adenosyl-L-homocysteine</text>
        <dbReference type="Rhea" id="RHEA:65440"/>
        <dbReference type="Rhea" id="RHEA-COMP:16798"/>
        <dbReference type="Rhea" id="RHEA-COMP:16801"/>
        <dbReference type="ChEBI" id="CHEBI:57856"/>
        <dbReference type="ChEBI" id="CHEBI:59789"/>
        <dbReference type="ChEBI" id="CHEBI:156482"/>
        <dbReference type="ChEBI" id="CHEBI:156483"/>
    </reaction>
</comment>
<evidence type="ECO:0000256" key="13">
    <source>
        <dbReference type="ARBA" id="ARBA00023042"/>
    </source>
</evidence>
<evidence type="ECO:0000256" key="10">
    <source>
        <dbReference type="ARBA" id="ARBA00022840"/>
    </source>
</evidence>
<organism evidence="24 25">
    <name type="scientific">Gymnadenia densiflora virus 1</name>
    <dbReference type="NCBI Taxonomy" id="3070916"/>
    <lineage>
        <taxon>Viruses</taxon>
        <taxon>Riboviria</taxon>
        <taxon>Orthornavirae</taxon>
        <taxon>Negarnaviricota</taxon>
        <taxon>Haploviricotina</taxon>
        <taxon>Monjiviricetes</taxon>
        <taxon>Mononegavirales</taxon>
        <taxon>Rhabdoviridae</taxon>
        <taxon>Betarhabdovirinae</taxon>
        <taxon>Gammacytorhabdovirus</taxon>
        <taxon>Gammacytorhabdovirus gymnadeniae</taxon>
        <taxon>Cytorhabdovirus orchidaceae</taxon>
    </lineage>
</organism>
<keyword evidence="13" id="KW-0506">mRNA capping</keyword>
<evidence type="ECO:0000256" key="22">
    <source>
        <dbReference type="ARBA" id="ARBA00048548"/>
    </source>
</evidence>
<dbReference type="PROSITE" id="PS50526">
    <property type="entry name" value="RDRP_SSRNA_NEG_NONSEG"/>
    <property type="match status" value="1"/>
</dbReference>
<evidence type="ECO:0000256" key="2">
    <source>
        <dbReference type="ARBA" id="ARBA00004328"/>
    </source>
</evidence>
<evidence type="ECO:0000256" key="12">
    <source>
        <dbReference type="ARBA" id="ARBA00022953"/>
    </source>
</evidence>
<proteinExistence type="predicted"/>
<keyword evidence="25" id="KW-1185">Reference proteome</keyword>
<comment type="catalytic activity">
    <reaction evidence="21">
        <text>a 5'-end (5'-triphosphoguanosine)-adenylyl-adenylyl-cytidylyl-adenosine in mRNA + 2 S-adenosyl-L-methionine = a 5'-end (N(7)-methyl 5'-triphosphoguanosine)-(2'-O-methyladenylyl)-adenylyl-cytidylyl-adenosine in mRNA + 2 S-adenosyl-L-homocysteine + H(+)</text>
        <dbReference type="Rhea" id="RHEA:65376"/>
        <dbReference type="Rhea" id="RHEA-COMP:16797"/>
        <dbReference type="Rhea" id="RHEA-COMP:16798"/>
        <dbReference type="ChEBI" id="CHEBI:15378"/>
        <dbReference type="ChEBI" id="CHEBI:57856"/>
        <dbReference type="ChEBI" id="CHEBI:59789"/>
        <dbReference type="ChEBI" id="CHEBI:156483"/>
        <dbReference type="ChEBI" id="CHEBI:156484"/>
        <dbReference type="EC" id="2.1.1.375"/>
    </reaction>
</comment>
<evidence type="ECO:0000313" key="25">
    <source>
        <dbReference type="Proteomes" id="UP001161604"/>
    </source>
</evidence>
<dbReference type="GO" id="GO:0005524">
    <property type="term" value="F:ATP binding"/>
    <property type="evidence" value="ECO:0007669"/>
    <property type="project" value="UniProtKB-KW"/>
</dbReference>
<dbReference type="InterPro" id="IPR014023">
    <property type="entry name" value="Mononeg_RNA_pol_cat"/>
</dbReference>
<dbReference type="GO" id="GO:0044423">
    <property type="term" value="C:virion component"/>
    <property type="evidence" value="ECO:0007669"/>
    <property type="project" value="UniProtKB-KW"/>
</dbReference>
<dbReference type="Pfam" id="PF14318">
    <property type="entry name" value="Mononeg_mRNAcap"/>
    <property type="match status" value="1"/>
</dbReference>
<evidence type="ECO:0000256" key="9">
    <source>
        <dbReference type="ARBA" id="ARBA00022741"/>
    </source>
</evidence>
<evidence type="ECO:0000256" key="17">
    <source>
        <dbReference type="ARBA" id="ARBA00024499"/>
    </source>
</evidence>
<keyword evidence="4" id="KW-0696">RNA-directed RNA polymerase</keyword>
<protein>
    <recommendedName>
        <fullName evidence="3">RNA-directed RNA polymerase</fullName>
        <ecNumber evidence="3">2.7.7.48</ecNumber>
    </recommendedName>
    <alternativeName>
        <fullName evidence="19">Replicase</fullName>
    </alternativeName>
    <alternativeName>
        <fullName evidence="18">Transcriptase</fullName>
    </alternativeName>
</protein>
<evidence type="ECO:0000256" key="8">
    <source>
        <dbReference type="ARBA" id="ARBA00022695"/>
    </source>
</evidence>
<keyword evidence="12" id="KW-0693">Viral RNA replication</keyword>
<keyword evidence="7" id="KW-0949">S-adenosyl-L-methionine</keyword>
<dbReference type="Pfam" id="PF00946">
    <property type="entry name" value="Mononeg_RNA_pol"/>
    <property type="match status" value="1"/>
</dbReference>
<keyword evidence="14" id="KW-1035">Host cytoplasm</keyword>
<evidence type="ECO:0000256" key="18">
    <source>
        <dbReference type="ARBA" id="ARBA00030436"/>
    </source>
</evidence>
<reference evidence="24" key="2">
    <citation type="journal article" date="2021" name="Viruses">
        <title>Illuminating the Plant Rhabdovirus Landscape through Metatranscriptomics Data.</title>
        <authorList>
            <person name="Bejerman N."/>
            <person name="Dietzgen R.G."/>
            <person name="Debat H."/>
        </authorList>
    </citation>
    <scope>NUCLEOTIDE SEQUENCE</scope>
</reference>
<dbReference type="GO" id="GO:0003968">
    <property type="term" value="F:RNA-directed RNA polymerase activity"/>
    <property type="evidence" value="ECO:0007669"/>
    <property type="project" value="UniProtKB-KW"/>
</dbReference>
<evidence type="ECO:0000313" key="24">
    <source>
        <dbReference type="EMBL" id="DAF42331.1"/>
    </source>
</evidence>
<comment type="catalytic activity">
    <reaction evidence="16">
        <text>a 5'-end triphospho-adenylyl-adenylyl-cytidylyl-adenosine in mRNA + GDP + H(+) = a 5'-end (5'-triphosphoguanosine)-adenylyl-adenylyl-cytidylyl-adenosine in mRNA + diphosphate</text>
        <dbReference type="Rhea" id="RHEA:65436"/>
        <dbReference type="Rhea" id="RHEA-COMP:16797"/>
        <dbReference type="Rhea" id="RHEA-COMP:16799"/>
        <dbReference type="ChEBI" id="CHEBI:15378"/>
        <dbReference type="ChEBI" id="CHEBI:33019"/>
        <dbReference type="ChEBI" id="CHEBI:58189"/>
        <dbReference type="ChEBI" id="CHEBI:156484"/>
        <dbReference type="ChEBI" id="CHEBI:156503"/>
        <dbReference type="EC" id="2.7.7.88"/>
    </reaction>
</comment>
<evidence type="ECO:0000256" key="6">
    <source>
        <dbReference type="ARBA" id="ARBA00022679"/>
    </source>
</evidence>
<comment type="subcellular location">
    <subcellularLocation>
        <location evidence="1">Host cytoplasm</location>
    </subcellularLocation>
    <subcellularLocation>
        <location evidence="2">Virion</location>
    </subcellularLocation>
</comment>
<sequence length="2068" mass="237658">MNEFWDFEDYSKPKYVGLRDYHLRSALTSDSITLESLPSWDKNMIFQVRLLENNHNLCTRDPCKILGLILEGSPKVPVYGKEFYFAGVTLAAECKAYQSLEVPLLQRASDLLKSGKIFSKYFMPSQFFQSAIIISNAKQAKKPLPENITVSLSDEELGVVTRVLNPLNITLKISSECFGVILSDNLMSIHHIDHLKNWSDKCTERFNIELACIFGNPLNHIMYPPIESLYEFWLTWDYHLKSKGNKIYKCVKIFESLVIGIILSKNPNNVITPIHNFLKVTIQDFRTSLISEDKDLEECLNGMLKFLEKQESMQYLAQFYGLYRTWGHPIVSPIKGIQKVYEIGTLQKNISTLLPIQVRRIFMLKYAIWHKSTRGQYPQIIESTSNITNLNSVLSLISSNVSITRLEQTMNLPEWDYIKFKKCIEIPKTYNLSEMVADKAISPDRDSLYRICKQATGMYDANTRRGVLQWLLRESESCYEFLTRVNEDGLSENELIIGLYQKEREVNQTPRMFALMSHSIRNYIVTTESMLSDDILPAFPNITMTNSLLSLQKKIFSVSHKQSMNIKSQRFCTFKDITVIINIDFEKWNLNFRKETTYPIFEALGELYGLEHLYNRTYDIFSKSLIYLADGTFLPKLDMHEGKFILSPPTAYIGHLGGFEGLRQKGWTIFTDCALELVCSRHKCKHSIMGQGDNQVLILTWRTYLLDENRDVSFIGRQRLTKQFSEFMYDLSSTFEDLGLPVKALETWSSEHLFLYGKFPTLKGVPLAMSLKKICRAYYLANEEIMTLDCSLSAIQSNAMAACMSDVTSFVPYVVYKIQIFLALSAFSEYHVLLGTKAFDFKSGDMWKFTTSSGTRRQYKLNRPIQKWKFLIFLTWFYKILGGVNIATWYDFLMRGFPDRASLALTWISNIIKVLSDSELKNALLNVYKCHINPEKNFVLLVEDPCSLNLCVPVDARASVKQAVQELFENLTDIKNKEFASLFKFNKNWDKESFCNKLCEADILHPRFLHDIASATLGGYVDSIVSKVCRASTINKLALKTSIRSPGLIIEKHERNYLAYLLWKTESNIETSDINQVCPTQQVRQLRLVSWGKVLEGVNVPYPLAFLELRPCLDRRKNAKPCDQNYISIALPESFSLGNLDKLHELGNAPPYLGSETKEKLGADPARQVFGREPLISRPLKLLRVINWFVKPNSIAQKVIYRLLESISDLNPSEYVSREMGVTGSESHRYRDQALKHGVMSANMYTIGSHMHISTDPWVKYTRGIDNFPINYQAVLCSLQALIGGHLFNCKDQNIIPIREYHFHESCPECIIPLSDDFHDFISEEVIDKIPSGKENSYLWVQEASLVLKYQHDPQLILKIPEIHYEEYLNMENKRSILTQWIAEDVKMDIESSHSGGSILRLLDSRDYPRVMYKKLAVKELWEECANILIARAGVKYSSLSETRLTYPKNARELAADDVMKASQSSMLGLAMFYTWPDKFSEIYNYDNGSLFPDSNPPTLGDSCAAMQANLRDIIRKCSFYVPNMLILSRSNKYPVETIKQYWYRHLCIKSTCCALCLKIITSLSLDESLSLTLNLKCSQGHLVIAGSMKNIKMLTASEDKLLKDSIPFTVSSQMIKCLSNIIECPAIVEVDYAHEDILKETISEPLQMIKKSSVWQYSCSLPTNTKCRVYETLSILKFKLNYKPPSEGVIFGDGLGESSKILSHVYPSTDWIVSSLQLSEEAAPHSYTHCLIPCNPVPNINVDYITTKQVYNDARNSRFVDDWSDIVRGGMCWVEIETKSDRILIFSNILRLSAWDIIIIRSDFESLDEAELMISIMKQNSVSTKVYLCGSMDIEKYECVIVSTHTKRLKGDLRRYPKITMSNSFCESFLSINEIIKGMSYAEYLSSIEEEDEIVRMLKRCDYWFSLVGITHLLACTRLFTPVWWDLQTGKIPAAIKDLGTNKAYFMYMSDLISLQARLVCLSLSCLQDKNTYEEELRKYRYWKLNIYLQGSKIDFSLCRCSTPTNYGADTDDILKYLSILRKLNATKKRLWEYMPDIINFHTNMSVPGFWVSKLSQLTPTYLPAFQ</sequence>
<evidence type="ECO:0000256" key="3">
    <source>
        <dbReference type="ARBA" id="ARBA00012494"/>
    </source>
</evidence>
<comment type="catalytic activity">
    <reaction evidence="20">
        <text>a 5'-end (5'-triphosphoguanosine)-adenylyl-adenylyl-cytidylyl-adenosine in mRNA + S-adenosyl-L-methionine = a 5'-end (5'-triphosphoguanosine)-(2'-O-methyladenylyl)-adenylyl-cytidylyl-adenosine in mRNA + S-adenosyl-L-homocysteine + H(+)</text>
        <dbReference type="Rhea" id="RHEA:65380"/>
        <dbReference type="Rhea" id="RHEA-COMP:16797"/>
        <dbReference type="Rhea" id="RHEA-COMP:16801"/>
        <dbReference type="ChEBI" id="CHEBI:15378"/>
        <dbReference type="ChEBI" id="CHEBI:57856"/>
        <dbReference type="ChEBI" id="CHEBI:59789"/>
        <dbReference type="ChEBI" id="CHEBI:156482"/>
        <dbReference type="ChEBI" id="CHEBI:156484"/>
    </reaction>
</comment>
<dbReference type="GO" id="GO:0030430">
    <property type="term" value="C:host cell cytoplasm"/>
    <property type="evidence" value="ECO:0007669"/>
    <property type="project" value="UniProtKB-SubCell"/>
</dbReference>
<dbReference type="GeneID" id="80541016"/>
<evidence type="ECO:0000256" key="5">
    <source>
        <dbReference type="ARBA" id="ARBA00022664"/>
    </source>
</evidence>
<dbReference type="EMBL" id="BK014305">
    <property type="protein sequence ID" value="DAF42331.1"/>
    <property type="molecule type" value="Viral_cRNA"/>
</dbReference>
<name>A0A8D9PH35_9RHAB</name>
<dbReference type="RefSeq" id="YP_010802291.1">
    <property type="nucleotide sequence ID" value="NC_076978.1"/>
</dbReference>
<comment type="catalytic activity">
    <reaction evidence="22">
        <text>GTP + H2O = GDP + phosphate + H(+)</text>
        <dbReference type="Rhea" id="RHEA:19669"/>
        <dbReference type="ChEBI" id="CHEBI:15377"/>
        <dbReference type="ChEBI" id="CHEBI:15378"/>
        <dbReference type="ChEBI" id="CHEBI:37565"/>
        <dbReference type="ChEBI" id="CHEBI:43474"/>
        <dbReference type="ChEBI" id="CHEBI:58189"/>
    </reaction>
</comment>
<dbReference type="KEGG" id="vg:80541016"/>
<keyword evidence="11" id="KW-0946">Virion</keyword>
<evidence type="ECO:0000256" key="21">
    <source>
        <dbReference type="ARBA" id="ARBA00047370"/>
    </source>
</evidence>
<keyword evidence="8" id="KW-0548">Nucleotidyltransferase</keyword>
<evidence type="ECO:0000256" key="4">
    <source>
        <dbReference type="ARBA" id="ARBA00022484"/>
    </source>
</evidence>
<evidence type="ECO:0000256" key="20">
    <source>
        <dbReference type="ARBA" id="ARBA00047332"/>
    </source>
</evidence>
<evidence type="ECO:0000259" key="23">
    <source>
        <dbReference type="PROSITE" id="PS50526"/>
    </source>
</evidence>
<evidence type="ECO:0000256" key="19">
    <source>
        <dbReference type="ARBA" id="ARBA00031012"/>
    </source>
</evidence>
<accession>A0A8D9PH35</accession>
<keyword evidence="10" id="KW-0067">ATP-binding</keyword>
<evidence type="ECO:0000256" key="1">
    <source>
        <dbReference type="ARBA" id="ARBA00004192"/>
    </source>
</evidence>
<dbReference type="Proteomes" id="UP001161604">
    <property type="component" value="Segment"/>
</dbReference>
<evidence type="ECO:0000256" key="11">
    <source>
        <dbReference type="ARBA" id="ARBA00022844"/>
    </source>
</evidence>
<reference evidence="24" key="1">
    <citation type="journal article" date="2021" name="J. Anim. Genet.">
        <title>Illuminating the plant rhabdovirus landscape through metatranscriptomics data.</title>
        <authorList>
            <person name="Bejerman N."/>
            <person name="Dietzgen R.G."/>
            <person name="Debat H."/>
        </authorList>
    </citation>
    <scope>NUCLEOTIDE SEQUENCE</scope>
</reference>
<dbReference type="EC" id="2.7.7.48" evidence="3"/>
<feature type="domain" description="RdRp catalytic" evidence="23">
    <location>
        <begin position="577"/>
        <end position="764"/>
    </location>
</feature>
<keyword evidence="15" id="KW-0511">Multifunctional enzyme</keyword>
<keyword evidence="5" id="KW-0507">mRNA processing</keyword>
<evidence type="ECO:0000256" key="16">
    <source>
        <dbReference type="ARBA" id="ARBA00024494"/>
    </source>
</evidence>
<evidence type="ECO:0000256" key="14">
    <source>
        <dbReference type="ARBA" id="ARBA00023200"/>
    </source>
</evidence>
<evidence type="ECO:0000256" key="7">
    <source>
        <dbReference type="ARBA" id="ARBA00022691"/>
    </source>
</evidence>
<keyword evidence="6" id="KW-0808">Transferase</keyword>
<keyword evidence="9" id="KW-0547">Nucleotide-binding</keyword>
<dbReference type="InterPro" id="IPR026890">
    <property type="entry name" value="Mononeg_mRNAcap"/>
</dbReference>